<organism evidence="1 2">
    <name type="scientific">Pedobacter chitinilyticus</name>
    <dbReference type="NCBI Taxonomy" id="2233776"/>
    <lineage>
        <taxon>Bacteria</taxon>
        <taxon>Pseudomonadati</taxon>
        <taxon>Bacteroidota</taxon>
        <taxon>Sphingobacteriia</taxon>
        <taxon>Sphingobacteriales</taxon>
        <taxon>Sphingobacteriaceae</taxon>
        <taxon>Pedobacter</taxon>
    </lineage>
</organism>
<dbReference type="EMBL" id="SAYW01000008">
    <property type="protein sequence ID" value="RWU03973.1"/>
    <property type="molecule type" value="Genomic_DNA"/>
</dbReference>
<gene>
    <name evidence="1" type="ORF">DPV69_20030</name>
</gene>
<dbReference type="Proteomes" id="UP000284120">
    <property type="component" value="Unassembled WGS sequence"/>
</dbReference>
<sequence>MDTHQWNCRIRSARQKKRIVKTDRDKQLIKLQKRREELYQQQMSLPMVPLQQPYQRGWKRLFVLRDDVKRSASAQFYEALLPKINTIQFHYDKTFKKKKRRKKRYGYEIKQQLLRDFSTHSWKVNRVALTDEEKTCFTQVEIFDIKTKCNEIRYVLTEPWRYVLKIAPHMVTHVKMKDLDLERELGYIETHIDVNHLGPRINLLSYGRSYRWKNRFVERTKYHNRFKKLSKYAGKEAYLASEG</sequence>
<proteinExistence type="predicted"/>
<accession>A0A443YJQ4</accession>
<evidence type="ECO:0000313" key="2">
    <source>
        <dbReference type="Proteomes" id="UP000284120"/>
    </source>
</evidence>
<keyword evidence="2" id="KW-1185">Reference proteome</keyword>
<evidence type="ECO:0000313" key="1">
    <source>
        <dbReference type="EMBL" id="RWU03973.1"/>
    </source>
</evidence>
<dbReference type="AlphaFoldDB" id="A0A443YJQ4"/>
<dbReference type="RefSeq" id="WP_113649212.1">
    <property type="nucleotide sequence ID" value="NZ_QMHN01000008.1"/>
</dbReference>
<reference evidence="1 2" key="1">
    <citation type="submission" date="2018-06" db="EMBL/GenBank/DDBJ databases">
        <title>Pedobacter endophyticus sp. nov., an endophytic bacterium isolated from a leaf of Triticum aestivum.</title>
        <authorList>
            <person name="Zhang L."/>
        </authorList>
    </citation>
    <scope>NUCLEOTIDE SEQUENCE [LARGE SCALE GENOMIC DNA]</scope>
    <source>
        <strain evidence="1 2">CM134L-2</strain>
    </source>
</reference>
<dbReference type="OrthoDB" id="670236at2"/>
<comment type="caution">
    <text evidence="1">The sequence shown here is derived from an EMBL/GenBank/DDBJ whole genome shotgun (WGS) entry which is preliminary data.</text>
</comment>
<protein>
    <submittedName>
        <fullName evidence="1">Uncharacterized protein</fullName>
    </submittedName>
</protein>
<name>A0A443YJQ4_9SPHI</name>